<comment type="caution">
    <text evidence="8">The sequence shown here is derived from an EMBL/GenBank/DDBJ whole genome shotgun (WGS) entry which is preliminary data.</text>
</comment>
<dbReference type="Proteomes" id="UP001479436">
    <property type="component" value="Unassembled WGS sequence"/>
</dbReference>
<dbReference type="EMBL" id="JASJQH010000199">
    <property type="protein sequence ID" value="KAK9766017.1"/>
    <property type="molecule type" value="Genomic_DNA"/>
</dbReference>
<evidence type="ECO:0000256" key="2">
    <source>
        <dbReference type="ARBA" id="ARBA00022598"/>
    </source>
</evidence>
<accession>A0ABR2WWW0</accession>
<keyword evidence="3" id="KW-0547">Nucleotide-binding</keyword>
<comment type="similarity">
    <text evidence="1">Belongs to the ATP-dependent AMP-binding enzyme family.</text>
</comment>
<dbReference type="InterPro" id="IPR020459">
    <property type="entry name" value="AMP-binding"/>
</dbReference>
<dbReference type="EC" id="6.2.1.3" evidence="8"/>
<evidence type="ECO:0000256" key="1">
    <source>
        <dbReference type="ARBA" id="ARBA00006432"/>
    </source>
</evidence>
<dbReference type="SUPFAM" id="SSF56801">
    <property type="entry name" value="Acetyl-CoA synthetase-like"/>
    <property type="match status" value="1"/>
</dbReference>
<keyword evidence="9" id="KW-1185">Reference proteome</keyword>
<sequence length="678" mass="75489">MSQKQFSVEVGPEKPDNATRTRRNVLSPDEFTTSPHPDIKTLADLLPYLVKNKADRNALGYRSVEEIIEEEKEITKIVAGKETKEKKTWKYFKLGSYQWYTYNDVASISKEIGCGLLKLGLNSGDRVTIFARTSPEWIMMSQACFSQNLTIVTAYETLGADGLKHALNEGEISVIFTTAELLKVISDIAADVPTLKHVIYMDEAKNPMVDSLKTNSNLGVHTYEEIRKLGVENPTESNLPEPEDLACIMYTSGSTGNPKGVMLSHANIVAALAGVDKFIRAFVDPDSDVLITYLPLAHILEFLVENYAMFLGLPMGYGNPRTLTDTSVRKCKGDLRELRPTVMCGVPAVWESIRKGVISQVEGSGKITQVLFDLALRNKSFLNSYGIPTSILDTIVFNKIKEATGGRLRFALSGGAPIAPATSEFLTTCICPIIQGYGMTEATAMATFMNPEITTSKSNGPPVPCCEIKLVDVDETDYRSTNDPPQGEVWVRGPAIMKGYFKNEELTKEVLTEDGWLMTGDIGQWLPDGTLGIIDRKKNLVKLSNGEYIALEKLESFYKTSSYADNICLYADSFKSRPVGILVCSKSKLEEIAKQQGISDIESLSRKELSENDQIRKVILQDMNRIAKKNKFVSAEMLHDVFITDEDWTSENNLLTAAQKLKRREIVNRYKEKIEALY</sequence>
<evidence type="ECO:0000256" key="6">
    <source>
        <dbReference type="SAM" id="MobiDB-lite"/>
    </source>
</evidence>
<protein>
    <submittedName>
        <fullName evidence="8">Long-chain fatty acid-CoA ligase</fullName>
        <ecNumber evidence="8">6.2.1.3</ecNumber>
    </submittedName>
</protein>
<dbReference type="InterPro" id="IPR000873">
    <property type="entry name" value="AMP-dep_synth/lig_dom"/>
</dbReference>
<proteinExistence type="inferred from homology"/>
<dbReference type="InterPro" id="IPR020845">
    <property type="entry name" value="AMP-binding_CS"/>
</dbReference>
<evidence type="ECO:0000256" key="4">
    <source>
        <dbReference type="ARBA" id="ARBA00022840"/>
    </source>
</evidence>
<dbReference type="InterPro" id="IPR042099">
    <property type="entry name" value="ANL_N_sf"/>
</dbReference>
<dbReference type="PRINTS" id="PR00154">
    <property type="entry name" value="AMPBINDING"/>
</dbReference>
<feature type="region of interest" description="Disordered" evidence="6">
    <location>
        <begin position="1"/>
        <end position="33"/>
    </location>
</feature>
<dbReference type="Gene3D" id="3.40.50.12780">
    <property type="entry name" value="N-terminal domain of ligase-like"/>
    <property type="match status" value="1"/>
</dbReference>
<evidence type="ECO:0000313" key="9">
    <source>
        <dbReference type="Proteomes" id="UP001479436"/>
    </source>
</evidence>
<comment type="catalytic activity">
    <reaction evidence="5">
        <text>a long-chain fatty acid + ATP + CoA = a long-chain fatty acyl-CoA + AMP + diphosphate</text>
        <dbReference type="Rhea" id="RHEA:15421"/>
        <dbReference type="ChEBI" id="CHEBI:30616"/>
        <dbReference type="ChEBI" id="CHEBI:33019"/>
        <dbReference type="ChEBI" id="CHEBI:57287"/>
        <dbReference type="ChEBI" id="CHEBI:57560"/>
        <dbReference type="ChEBI" id="CHEBI:83139"/>
        <dbReference type="ChEBI" id="CHEBI:456215"/>
        <dbReference type="EC" id="6.2.1.3"/>
    </reaction>
</comment>
<dbReference type="Pfam" id="PF00501">
    <property type="entry name" value="AMP-binding"/>
    <property type="match status" value="1"/>
</dbReference>
<dbReference type="PANTHER" id="PTHR43272:SF83">
    <property type="entry name" value="ACYL-COA SYNTHETASE LONG-CHAIN, ISOFORM J"/>
    <property type="match status" value="1"/>
</dbReference>
<dbReference type="PANTHER" id="PTHR43272">
    <property type="entry name" value="LONG-CHAIN-FATTY-ACID--COA LIGASE"/>
    <property type="match status" value="1"/>
</dbReference>
<feature type="domain" description="AMP-dependent synthetase/ligase" evidence="7">
    <location>
        <begin position="91"/>
        <end position="501"/>
    </location>
</feature>
<gene>
    <name evidence="8" type="primary">FAA4_4</name>
    <name evidence="8" type="ORF">K7432_005205</name>
</gene>
<name>A0ABR2WWW0_9FUNG</name>
<dbReference type="PROSITE" id="PS00455">
    <property type="entry name" value="AMP_BINDING"/>
    <property type="match status" value="1"/>
</dbReference>
<organism evidence="8 9">
    <name type="scientific">Basidiobolus ranarum</name>
    <dbReference type="NCBI Taxonomy" id="34480"/>
    <lineage>
        <taxon>Eukaryota</taxon>
        <taxon>Fungi</taxon>
        <taxon>Fungi incertae sedis</taxon>
        <taxon>Zoopagomycota</taxon>
        <taxon>Entomophthoromycotina</taxon>
        <taxon>Basidiobolomycetes</taxon>
        <taxon>Basidiobolales</taxon>
        <taxon>Basidiobolaceae</taxon>
        <taxon>Basidiobolus</taxon>
    </lineage>
</organism>
<evidence type="ECO:0000256" key="3">
    <source>
        <dbReference type="ARBA" id="ARBA00022741"/>
    </source>
</evidence>
<keyword evidence="2 8" id="KW-0436">Ligase</keyword>
<evidence type="ECO:0000259" key="7">
    <source>
        <dbReference type="Pfam" id="PF00501"/>
    </source>
</evidence>
<evidence type="ECO:0000256" key="5">
    <source>
        <dbReference type="ARBA" id="ARBA00036813"/>
    </source>
</evidence>
<reference evidence="8 9" key="1">
    <citation type="submission" date="2023-04" db="EMBL/GenBank/DDBJ databases">
        <title>Genome of Basidiobolus ranarum AG-B5.</title>
        <authorList>
            <person name="Stajich J.E."/>
            <person name="Carter-House D."/>
            <person name="Gryganskyi A."/>
        </authorList>
    </citation>
    <scope>NUCLEOTIDE SEQUENCE [LARGE SCALE GENOMIC DNA]</scope>
    <source>
        <strain evidence="8 9">AG-B5</strain>
    </source>
</reference>
<evidence type="ECO:0000313" key="8">
    <source>
        <dbReference type="EMBL" id="KAK9766017.1"/>
    </source>
</evidence>
<dbReference type="GO" id="GO:0004467">
    <property type="term" value="F:long-chain fatty acid-CoA ligase activity"/>
    <property type="evidence" value="ECO:0007669"/>
    <property type="project" value="UniProtKB-EC"/>
</dbReference>
<keyword evidence="4" id="KW-0067">ATP-binding</keyword>